<dbReference type="EMBL" id="UGQM01000001">
    <property type="protein sequence ID" value="STZ43199.1"/>
    <property type="molecule type" value="Genomic_DNA"/>
</dbReference>
<organism evidence="2 3">
    <name type="scientific">Mycolicibacterium gilvum</name>
    <dbReference type="NCBI Taxonomy" id="1804"/>
    <lineage>
        <taxon>Bacteria</taxon>
        <taxon>Bacillati</taxon>
        <taxon>Actinomycetota</taxon>
        <taxon>Actinomycetes</taxon>
        <taxon>Mycobacteriales</taxon>
        <taxon>Mycobacteriaceae</taxon>
        <taxon>Mycolicibacterium</taxon>
    </lineage>
</organism>
<protein>
    <submittedName>
        <fullName evidence="2">Uncharacterized protein</fullName>
    </submittedName>
</protein>
<name>A0A378SLH0_9MYCO</name>
<evidence type="ECO:0000313" key="2">
    <source>
        <dbReference type="EMBL" id="STZ43560.1"/>
    </source>
</evidence>
<evidence type="ECO:0000313" key="1">
    <source>
        <dbReference type="EMBL" id="STZ43199.1"/>
    </source>
</evidence>
<dbReference type="AlphaFoldDB" id="A0A378SLH0"/>
<sequence length="80" mass="8663">MSDRDGGSDRPVIATVSADDDGVRAHVVWLLKAILNRVSPDDLSTDEMMAVIATLTPAHARVLALRERPTRLTLVGKGDR</sequence>
<dbReference type="EMBL" id="UGQM01000001">
    <property type="protein sequence ID" value="STZ43560.1"/>
    <property type="molecule type" value="Genomic_DNA"/>
</dbReference>
<gene>
    <name evidence="1" type="ORF">NCTC10742_02416</name>
    <name evidence="2" type="ORF">NCTC10742_02786</name>
</gene>
<evidence type="ECO:0000313" key="3">
    <source>
        <dbReference type="Proteomes" id="UP000254291"/>
    </source>
</evidence>
<reference evidence="2 3" key="1">
    <citation type="submission" date="2018-06" db="EMBL/GenBank/DDBJ databases">
        <authorList>
            <consortium name="Pathogen Informatics"/>
            <person name="Doyle S."/>
        </authorList>
    </citation>
    <scope>NUCLEOTIDE SEQUENCE [LARGE SCALE GENOMIC DNA]</scope>
    <source>
        <strain evidence="2 3">NCTC10742</strain>
    </source>
</reference>
<dbReference type="Proteomes" id="UP000254291">
    <property type="component" value="Unassembled WGS sequence"/>
</dbReference>
<proteinExistence type="predicted"/>
<dbReference type="RefSeq" id="WP_147292281.1">
    <property type="nucleotide sequence ID" value="NZ_UGQM01000001.1"/>
</dbReference>
<accession>A0A378SLH0</accession>